<keyword evidence="8 15" id="KW-0426">Late protein</keyword>
<evidence type="ECO:0000256" key="11">
    <source>
        <dbReference type="ARBA" id="ARBA00023120"/>
    </source>
</evidence>
<evidence type="ECO:0000256" key="14">
    <source>
        <dbReference type="ARBA" id="ARBA00023296"/>
    </source>
</evidence>
<keyword evidence="13 15" id="KW-1015">Disulfide bond</keyword>
<comment type="subunit">
    <text evidence="15">Interacts with major capsid protein L1. Interacts with E2; this interaction inhibits E2 transcriptional activity but not the DNA replication function E2. Interacts with host HSPA8; this interaction is required for L2 nuclear translocation. Interacts with host importins KPNB2 and KPNB3. Forms a complex with importin alpha2-beta1 heterodimers via interaction with the importin alpha2 adapter. Interacts with host DYNLT1; this interaction is essential for virus intracellular transport during entry. Interacts (via C-terminus) with host retromer subunits VPS35 AND VPS29.</text>
</comment>
<dbReference type="GO" id="GO:0042025">
    <property type="term" value="C:host cell nucleus"/>
    <property type="evidence" value="ECO:0007669"/>
    <property type="project" value="UniProtKB-SubCell"/>
</dbReference>
<keyword evidence="10" id="KW-1039">Host endosome</keyword>
<dbReference type="GO" id="GO:0075521">
    <property type="term" value="P:microtubule-dependent intracellular transport of viral material towards nucleus"/>
    <property type="evidence" value="ECO:0007669"/>
    <property type="project" value="UniProtKB-UniRule"/>
</dbReference>
<keyword evidence="14 15" id="KW-1160">Virus entry into host cell</keyword>
<protein>
    <recommendedName>
        <fullName evidence="15">Minor capsid protein L2</fullName>
    </recommendedName>
</protein>
<evidence type="ECO:0000256" key="10">
    <source>
        <dbReference type="ARBA" id="ARBA00023046"/>
    </source>
</evidence>
<accession>A0A385PIC9</accession>
<feature type="disulfide bond" evidence="15">
    <location>
        <begin position="19"/>
        <end position="25"/>
    </location>
</feature>
<keyword evidence="3 15" id="KW-0167">Capsid protein</keyword>
<evidence type="ECO:0000256" key="2">
    <source>
        <dbReference type="ARBA" id="ARBA00022553"/>
    </source>
</evidence>
<keyword evidence="6" id="KW-1040">Host Golgi apparatus</keyword>
<dbReference type="GO" id="GO:0075732">
    <property type="term" value="P:viral penetration into host nucleus"/>
    <property type="evidence" value="ECO:0007669"/>
    <property type="project" value="UniProtKB-KW"/>
</dbReference>
<dbReference type="GO" id="GO:0019028">
    <property type="term" value="C:viral capsid"/>
    <property type="evidence" value="ECO:0007669"/>
    <property type="project" value="UniProtKB-UniRule"/>
</dbReference>
<evidence type="ECO:0000256" key="3">
    <source>
        <dbReference type="ARBA" id="ARBA00022561"/>
    </source>
</evidence>
<keyword evidence="4 15" id="KW-1048">Host nucleus</keyword>
<evidence type="ECO:0000256" key="4">
    <source>
        <dbReference type="ARBA" id="ARBA00022562"/>
    </source>
</evidence>
<dbReference type="GO" id="GO:0005198">
    <property type="term" value="F:structural molecule activity"/>
    <property type="evidence" value="ECO:0007669"/>
    <property type="project" value="UniProtKB-UniRule"/>
</dbReference>
<dbReference type="InterPro" id="IPR000784">
    <property type="entry name" value="Late_L2"/>
</dbReference>
<dbReference type="HAMAP" id="MF_04003">
    <property type="entry name" value="PPV_L2"/>
    <property type="match status" value="1"/>
</dbReference>
<evidence type="ECO:0000313" key="16">
    <source>
        <dbReference type="EMBL" id="AYA93697.1"/>
    </source>
</evidence>
<evidence type="ECO:0000256" key="7">
    <source>
        <dbReference type="ARBA" id="ARBA00022844"/>
    </source>
</evidence>
<evidence type="ECO:0000256" key="5">
    <source>
        <dbReference type="ARBA" id="ARBA00022581"/>
    </source>
</evidence>
<dbReference type="EMBL" id="MH777204">
    <property type="protein sequence ID" value="AYA93697.1"/>
    <property type="molecule type" value="Genomic_DNA"/>
</dbReference>
<dbReference type="Pfam" id="PF00513">
    <property type="entry name" value="Late_protein_L2"/>
    <property type="match status" value="1"/>
</dbReference>
<comment type="similarity">
    <text evidence="15">Belongs to the papillomaviridae L2 protein family.</text>
</comment>
<keyword evidence="9 15" id="KW-1177">Microtubular inwards viral transport</keyword>
<dbReference type="GO" id="GO:0043657">
    <property type="term" value="C:host cell"/>
    <property type="evidence" value="ECO:0007669"/>
    <property type="project" value="GOC"/>
</dbReference>
<keyword evidence="1 15" id="KW-1163">Viral penetration into host nucleus</keyword>
<evidence type="ECO:0000256" key="6">
    <source>
        <dbReference type="ARBA" id="ARBA00022812"/>
    </source>
</evidence>
<evidence type="ECO:0000256" key="15">
    <source>
        <dbReference type="HAMAP-Rule" id="MF_04003"/>
    </source>
</evidence>
<proteinExistence type="inferred from homology"/>
<reference evidence="16" key="1">
    <citation type="journal article" date="2018" name="Nat. Med.">
        <title>Expanded skin virome in DOCK8-deficient patients.</title>
        <authorList>
            <consortium name="NISC Comparative Sequencing Program"/>
            <person name="Tirosh O."/>
            <person name="Conlan S."/>
            <person name="Deming C."/>
            <person name="Lee-Lin S.Q."/>
            <person name="Huang X."/>
            <person name="Su H.C."/>
            <person name="Freeman A.F."/>
            <person name="Segre J.A."/>
            <person name="Kong H.H."/>
        </authorList>
    </citation>
    <scope>NUCLEOTIDE SEQUENCE</scope>
    <source>
        <strain evidence="16">HPV-mSK_059</strain>
    </source>
</reference>
<keyword evidence="11 15" id="KW-1176">Cytoplasmic inwards viral transport</keyword>
<keyword evidence="5 15" id="KW-0945">Host-virus interaction</keyword>
<keyword evidence="2 15" id="KW-0597">Phosphoprotein</keyword>
<name>A0A385PIC9_9PAPI</name>
<dbReference type="GO" id="GO:0046718">
    <property type="term" value="P:symbiont entry into host cell"/>
    <property type="evidence" value="ECO:0007669"/>
    <property type="project" value="UniProtKB-KW"/>
</dbReference>
<evidence type="ECO:0000256" key="13">
    <source>
        <dbReference type="ARBA" id="ARBA00023157"/>
    </source>
</evidence>
<evidence type="ECO:0000256" key="12">
    <source>
        <dbReference type="ARBA" id="ARBA00023125"/>
    </source>
</evidence>
<sequence length="517" mass="56605">MNTAKRQKRDTAENLYRQCQITGNCPTDVVNKIENKTWADVLLQAFSSILFLGNLGIGTGKGSATLGVRPIPGGGTIPETIAPPTTSRPVIPKTTVTRPTRPFSVPIDTLSIGARPVDPAGVKPIDVIDPTSPAIVTLTEAIPDTVITLGEGTVPDLEVVTDTSSINSHPTVFQSAENGVAILNVTPAEPPPTKVLFVTETLNPSFESTVGHIDTSYNVFVNPFATDETITFGEQIPLEPILPRSEFEIEDIPKTSTPLDTVARYYNRGREFYRRYVQQVPTRNINLLGDVSKAVQFGFDNPAFDPEITLQFQQDVNEVAAAPDSDFANIQKISRPFLTATADRTVRVSRFGSRAGVRTRSGVTVGQDVHFFYDISPIEHLELSTFSNSNFSVVEPSTQDTYIQPSTVDAVLFQDSDLIDPYSETFNNVHLQLQTVEEPEEVLPIPISNPLAVRPVVLDINTGQYVSATNTSSGHPAFPSSNIIPFTPDVFVDTGSQDYIIHPSLIYRRKRKRSDSF</sequence>
<comment type="function">
    <text evidence="15">Minor protein of the capsid that localizes along the inner surface of the virion, within the central cavities beneath the L1 pentamers. Plays a role in capsid stabilization through interaction with the major capsid protein L1. Once the virion enters the host cell, L2 escorts the genomic DNA into the nucleus by promoting escape from the endosomal compartments and traffic through the host Golgi network. Mechanistically, the C-terminus of L2 possesses a cell-penetrating peptide that protudes from the host endosome, interacts with host cytoplasmic retromer cargo and thereby mediates the capsid delivery to the host trans-Golgi network. Plays a role through its interaction with host dynein in the intracellular microtubule-dependent transport of viral capsid toward the nucleus. Mediates the viral genome import into the nucleus through binding to host importins. Once within the nucleus, L2 localizes viral genomes to host PML bodies in order to activate early gene expression for establishment of infection. Later on, promotes late gene expression by interacting with the viral E2 protein and by inhibiting its transcriptional activation functions. During virion assembly, encapsidates the genome by direct interaction with the viral DNA.</text>
</comment>
<comment type="caution">
    <text evidence="15">Lacks conserved residue(s) required for the propagation of feature annotation.</text>
</comment>
<evidence type="ECO:0000256" key="1">
    <source>
        <dbReference type="ARBA" id="ARBA00022524"/>
    </source>
</evidence>
<gene>
    <name evidence="15" type="primary">L2</name>
</gene>
<keyword evidence="7 15" id="KW-0946">Virion</keyword>
<comment type="subcellular location">
    <subcellularLocation>
        <location evidence="15">Virion</location>
    </subcellularLocation>
    <subcellularLocation>
        <location evidence="15">Host nucleus</location>
    </subcellularLocation>
</comment>
<dbReference type="GO" id="GO:0003677">
    <property type="term" value="F:DNA binding"/>
    <property type="evidence" value="ECO:0007669"/>
    <property type="project" value="UniProtKB-UniRule"/>
</dbReference>
<comment type="PTM">
    <text evidence="15">Highly phosphorylated.</text>
</comment>
<organism evidence="16">
    <name type="scientific">Human papillomavirus</name>
    <dbReference type="NCBI Taxonomy" id="10566"/>
    <lineage>
        <taxon>Viruses</taxon>
        <taxon>Monodnaviria</taxon>
        <taxon>Shotokuvirae</taxon>
        <taxon>Cossaviricota</taxon>
        <taxon>Papovaviricetes</taxon>
        <taxon>Zurhausenvirales</taxon>
        <taxon>Papillomaviridae</taxon>
    </lineage>
</organism>
<evidence type="ECO:0000256" key="8">
    <source>
        <dbReference type="ARBA" id="ARBA00022921"/>
    </source>
</evidence>
<keyword evidence="12 15" id="KW-0238">DNA-binding</keyword>
<evidence type="ECO:0000256" key="9">
    <source>
        <dbReference type="ARBA" id="ARBA00022952"/>
    </source>
</evidence>